<dbReference type="InterPro" id="IPR036259">
    <property type="entry name" value="MFS_trans_sf"/>
</dbReference>
<evidence type="ECO:0000256" key="3">
    <source>
        <dbReference type="ARBA" id="ARBA00022989"/>
    </source>
</evidence>
<keyword evidence="8" id="KW-1185">Reference proteome</keyword>
<feature type="transmembrane region" description="Helical" evidence="5">
    <location>
        <begin position="255"/>
        <end position="272"/>
    </location>
</feature>
<feature type="transmembrane region" description="Helical" evidence="5">
    <location>
        <begin position="225"/>
        <end position="243"/>
    </location>
</feature>
<dbReference type="EMBL" id="FCOM02000004">
    <property type="protein sequence ID" value="SAL29036.1"/>
    <property type="molecule type" value="Genomic_DNA"/>
</dbReference>
<feature type="transmembrane region" description="Helical" evidence="5">
    <location>
        <begin position="494"/>
        <end position="513"/>
    </location>
</feature>
<dbReference type="AlphaFoldDB" id="A0A158GAF2"/>
<keyword evidence="3 5" id="KW-1133">Transmembrane helix</keyword>
<dbReference type="Gene3D" id="1.20.1720.10">
    <property type="entry name" value="Multidrug resistance protein D"/>
    <property type="match status" value="1"/>
</dbReference>
<gene>
    <name evidence="7" type="ORF">AWB74_01275</name>
</gene>
<comment type="subcellular location">
    <subcellularLocation>
        <location evidence="1">Membrane</location>
        <topology evidence="1">Multi-pass membrane protein</topology>
    </subcellularLocation>
</comment>
<accession>A0A158GAF2</accession>
<feature type="transmembrane region" description="Helical" evidence="5">
    <location>
        <begin position="460"/>
        <end position="482"/>
    </location>
</feature>
<feature type="transmembrane region" description="Helical" evidence="5">
    <location>
        <begin position="118"/>
        <end position="136"/>
    </location>
</feature>
<sequence length="809" mass="84321">MQDAVLNRSESGAFPIWRGVLAGASASLVGIGLARFAYTPLLPAIIGAHWFPASTAAYLGAANLGGYLAGALAAGLLARHARAATVLRAMMVLATIAFVACAFPVSFLWFFAWRFLSGISGGALMVLAAPTIIAHVAPSRRGFASGAIFTGIGLGIAASGTIVPLLLRQGLTETWLGLAVVSLLLTIVAWNGWPPQDAPRPAQTNVHTHVKTPAPRALRALFAEYALNAVGLVPHMIFLVDFVARGLGKGVDAGAQYWVLYGLGAIVGPLLAGHLADRAGFGRALRVAFLIQLVAVALPAISSNTGLLMVSSVLVGAFTPGIVPLVLGRVNELLAHHPAAQKGAWSTATTGFAVLQALAAYGLSFLFSNSGGLSPAVCDRRRRARGRARRGSVRRVEVEMSQVFQAAMPRGYAERNEHYWRRNLAVCVFGSFTTLVSLSMLLPFLPLYVRQLGVESQAAVIEWSGVAFSATFLGTAVTAPLWGRLADRYGRKPMLVRAALGMAVVMSLIGVAHSVQQLVALRLLAGLLGGYASASTVMIGTQAPRERAGWALGILSTGALAGNLAGPLIGGLLPGLIGIRGTFFAGAAMIAVAAFFTIVLVKEDFHRGDAKKRATHAASARAHRTNYGVVAALLATAMMVLLANMSIEPVITVYIGGLGVSADHVARIAGVVMACSALGSMLTAARLGALADRIGSWNVIVGCLVLTGIAMIPQAFVHQWWELAALRVVMGMTLAGLLPSIAKLARGAVDENGSGQMLGYLQSAQFSGQVIGPVIGGQIGVWFGLHAVFFATGSLLIACAGLAHWARTR</sequence>
<dbReference type="GO" id="GO:0022857">
    <property type="term" value="F:transmembrane transporter activity"/>
    <property type="evidence" value="ECO:0007669"/>
    <property type="project" value="InterPro"/>
</dbReference>
<feature type="transmembrane region" description="Helical" evidence="5">
    <location>
        <begin position="424"/>
        <end position="448"/>
    </location>
</feature>
<keyword evidence="4 5" id="KW-0472">Membrane</keyword>
<dbReference type="PRINTS" id="PR01035">
    <property type="entry name" value="TCRTETA"/>
</dbReference>
<feature type="transmembrane region" description="Helical" evidence="5">
    <location>
        <begin position="58"/>
        <end position="78"/>
    </location>
</feature>
<feature type="transmembrane region" description="Helical" evidence="5">
    <location>
        <begin position="519"/>
        <end position="539"/>
    </location>
</feature>
<comment type="caution">
    <text evidence="7">The sequence shown here is derived from an EMBL/GenBank/DDBJ whole genome shotgun (WGS) entry which is preliminary data.</text>
</comment>
<dbReference type="Pfam" id="PF06779">
    <property type="entry name" value="MFS_4"/>
    <property type="match status" value="1"/>
</dbReference>
<evidence type="ECO:0000256" key="4">
    <source>
        <dbReference type="ARBA" id="ARBA00023136"/>
    </source>
</evidence>
<evidence type="ECO:0000313" key="8">
    <source>
        <dbReference type="Proteomes" id="UP000055019"/>
    </source>
</evidence>
<dbReference type="InterPro" id="IPR010645">
    <property type="entry name" value="MFS_4"/>
</dbReference>
<dbReference type="SUPFAM" id="SSF103473">
    <property type="entry name" value="MFS general substrate transporter"/>
    <property type="match status" value="2"/>
</dbReference>
<keyword evidence="2 5" id="KW-0812">Transmembrane</keyword>
<evidence type="ECO:0000256" key="5">
    <source>
        <dbReference type="SAM" id="Phobius"/>
    </source>
</evidence>
<protein>
    <submittedName>
        <fullName evidence="7">Major facilitator transporter</fullName>
    </submittedName>
</protein>
<feature type="transmembrane region" description="Helical" evidence="5">
    <location>
        <begin position="143"/>
        <end position="163"/>
    </location>
</feature>
<dbReference type="Gene3D" id="1.20.1250.20">
    <property type="entry name" value="MFS general substrate transporter like domains"/>
    <property type="match status" value="3"/>
</dbReference>
<name>A0A158GAF2_9BURK</name>
<dbReference type="InterPro" id="IPR001958">
    <property type="entry name" value="Tet-R_TetA/multi-R_MdtG-like"/>
</dbReference>
<dbReference type="Proteomes" id="UP000055019">
    <property type="component" value="Unassembled WGS sequence"/>
</dbReference>
<evidence type="ECO:0000256" key="2">
    <source>
        <dbReference type="ARBA" id="ARBA00022692"/>
    </source>
</evidence>
<dbReference type="Pfam" id="PF07690">
    <property type="entry name" value="MFS_1"/>
    <property type="match status" value="1"/>
</dbReference>
<dbReference type="PANTHER" id="PTHR23537">
    <property type="match status" value="1"/>
</dbReference>
<feature type="transmembrane region" description="Helical" evidence="5">
    <location>
        <begin position="284"/>
        <end position="301"/>
    </location>
</feature>
<feature type="transmembrane region" description="Helical" evidence="5">
    <location>
        <begin position="665"/>
        <end position="685"/>
    </location>
</feature>
<organism evidence="7 8">
    <name type="scientific">Caballeronia arvi</name>
    <dbReference type="NCBI Taxonomy" id="1777135"/>
    <lineage>
        <taxon>Bacteria</taxon>
        <taxon>Pseudomonadati</taxon>
        <taxon>Pseudomonadota</taxon>
        <taxon>Betaproteobacteria</taxon>
        <taxon>Burkholderiales</taxon>
        <taxon>Burkholderiaceae</taxon>
        <taxon>Caballeronia</taxon>
    </lineage>
</organism>
<proteinExistence type="predicted"/>
<reference evidence="7" key="1">
    <citation type="submission" date="2016-01" db="EMBL/GenBank/DDBJ databases">
        <authorList>
            <person name="Peeters C."/>
        </authorList>
    </citation>
    <scope>NUCLEOTIDE SEQUENCE [LARGE SCALE GENOMIC DNA]</scope>
    <source>
        <strain evidence="7">LMG 29317</strain>
    </source>
</reference>
<dbReference type="InterPro" id="IPR020846">
    <property type="entry name" value="MFS_dom"/>
</dbReference>
<feature type="domain" description="Major facilitator superfamily (MFS) profile" evidence="6">
    <location>
        <begin position="423"/>
        <end position="809"/>
    </location>
</feature>
<evidence type="ECO:0000313" key="7">
    <source>
        <dbReference type="EMBL" id="SAL29036.1"/>
    </source>
</evidence>
<dbReference type="InterPro" id="IPR011701">
    <property type="entry name" value="MFS"/>
</dbReference>
<feature type="transmembrane region" description="Helical" evidence="5">
    <location>
        <begin position="781"/>
        <end position="806"/>
    </location>
</feature>
<feature type="transmembrane region" description="Helical" evidence="5">
    <location>
        <begin position="90"/>
        <end position="112"/>
    </location>
</feature>
<dbReference type="PROSITE" id="PS50850">
    <property type="entry name" value="MFS"/>
    <property type="match status" value="2"/>
</dbReference>
<feature type="transmembrane region" description="Helical" evidence="5">
    <location>
        <begin position="583"/>
        <end position="605"/>
    </location>
</feature>
<dbReference type="PANTHER" id="PTHR23537:SF1">
    <property type="entry name" value="SUGAR TRANSPORTER"/>
    <property type="match status" value="1"/>
</dbReference>
<evidence type="ECO:0000259" key="6">
    <source>
        <dbReference type="PROSITE" id="PS50850"/>
    </source>
</evidence>
<feature type="transmembrane region" description="Helical" evidence="5">
    <location>
        <begin position="551"/>
        <end position="577"/>
    </location>
</feature>
<feature type="domain" description="Major facilitator superfamily (MFS) profile" evidence="6">
    <location>
        <begin position="20"/>
        <end position="409"/>
    </location>
</feature>
<evidence type="ECO:0000256" key="1">
    <source>
        <dbReference type="ARBA" id="ARBA00004141"/>
    </source>
</evidence>
<feature type="transmembrane region" description="Helical" evidence="5">
    <location>
        <begin position="20"/>
        <end position="38"/>
    </location>
</feature>
<dbReference type="GO" id="GO:0005886">
    <property type="term" value="C:plasma membrane"/>
    <property type="evidence" value="ECO:0007669"/>
    <property type="project" value="TreeGrafter"/>
</dbReference>
<feature type="transmembrane region" description="Helical" evidence="5">
    <location>
        <begin position="175"/>
        <end position="193"/>
    </location>
</feature>
<feature type="transmembrane region" description="Helical" evidence="5">
    <location>
        <begin position="697"/>
        <end position="717"/>
    </location>
</feature>
<feature type="transmembrane region" description="Helical" evidence="5">
    <location>
        <begin position="626"/>
        <end position="645"/>
    </location>
</feature>